<keyword evidence="2" id="KW-1185">Reference proteome</keyword>
<evidence type="ECO:0000313" key="1">
    <source>
        <dbReference type="EMBL" id="AJM91811.1"/>
    </source>
</evidence>
<reference evidence="1 2" key="2">
    <citation type="journal article" date="2016" name="ISME J.">
        <title>Physiological and genomic characterization of two novel marine thaumarchaeal strains indicates niche differentiation.</title>
        <authorList>
            <person name="Bayer B."/>
            <person name="Vojvoda J."/>
            <person name="Offre P."/>
            <person name="Alves R.J."/>
            <person name="Elisabeth N.H."/>
            <person name="Garcia J.A."/>
            <person name="Volland J.M."/>
            <person name="Srivastava A."/>
            <person name="Schleper C."/>
            <person name="Herndl G.J."/>
        </authorList>
    </citation>
    <scope>NUCLEOTIDE SEQUENCE [LARGE SCALE GENOMIC DNA]</scope>
    <source>
        <strain evidence="1 2">D3C</strain>
    </source>
</reference>
<dbReference type="EMBL" id="CP010868">
    <property type="protein sequence ID" value="AJM91811.1"/>
    <property type="molecule type" value="Genomic_DNA"/>
</dbReference>
<organism evidence="1 2">
    <name type="scientific">Nitrosopumilus piranensis</name>
    <dbReference type="NCBI Taxonomy" id="1582439"/>
    <lineage>
        <taxon>Archaea</taxon>
        <taxon>Nitrososphaerota</taxon>
        <taxon>Nitrososphaeria</taxon>
        <taxon>Nitrosopumilales</taxon>
        <taxon>Nitrosopumilaceae</taxon>
        <taxon>Nitrosopumilus</taxon>
    </lineage>
</organism>
<dbReference type="GeneID" id="41599753"/>
<dbReference type="RefSeq" id="WP_192827863.1">
    <property type="nucleotide sequence ID" value="NZ_CP010868.1"/>
</dbReference>
<reference evidence="1 2" key="3">
    <citation type="journal article" date="2019" name="Int. J. Syst. Evol. Microbiol.">
        <title>Nitrosopumilus adriaticus sp. nov. and Nitrosopumilus piranensis sp. nov., two ammonia-oxidizing archaea from the Adriatic Sea and members of the class Nitrososphaeria.</title>
        <authorList>
            <person name="Bayer B."/>
            <person name="Vojvoda J."/>
            <person name="Reinthaler T."/>
            <person name="Reyes C."/>
            <person name="Pinto M."/>
            <person name="Herndl G.J."/>
        </authorList>
    </citation>
    <scope>NUCLEOTIDE SEQUENCE [LARGE SCALE GENOMIC DNA]</scope>
    <source>
        <strain evidence="1 2">D3C</strain>
    </source>
</reference>
<name>A0A0C5BU56_9ARCH</name>
<dbReference type="AlphaFoldDB" id="A0A0C5BU56"/>
<evidence type="ECO:0000313" key="2">
    <source>
        <dbReference type="Proteomes" id="UP000032027"/>
    </source>
</evidence>
<dbReference type="Proteomes" id="UP000032027">
    <property type="component" value="Chromosome"/>
</dbReference>
<accession>A0A0C5BU56</accession>
<dbReference type="OrthoDB" id="2816at2157"/>
<gene>
    <name evidence="1" type="ORF">NPIRD3C_0597</name>
</gene>
<dbReference type="HOGENOM" id="CLU_079540_0_0_2"/>
<sequence length="201" mass="22612">MRFTNAWGNIGVGNLEFFPIIPGVDVPETETQDSLQRLCDENENLVWTEVVSEFEYHAAHNPWYIADIGEFAVRESTPNVSGDIVTLPDGVTASSIKVGFCIIDVYKINGDNSPTSQRVYWDCEVTEQGIQSRWINYQSTEGNEVPITNLTPGEYYLTNEWNPTGIFIDDVTNNQSWMKFELTRDSNGNAKVIEIEGFSPG</sequence>
<dbReference type="PATRIC" id="fig|1582439.9.peg.607"/>
<dbReference type="KEGG" id="nid:NPIRD3C_0597"/>
<reference evidence="2" key="1">
    <citation type="submission" date="2015-02" db="EMBL/GenBank/DDBJ databases">
        <title>Characterization of two novel Thaumarchaeota isolated from the Northern Adriatic Sea.</title>
        <authorList>
            <person name="Bayer B."/>
            <person name="Vojvoda J."/>
            <person name="Offre P."/>
            <person name="Srivastava A."/>
            <person name="Elisabeth N."/>
            <person name="Garcia J.A.L."/>
            <person name="Schleper C."/>
            <person name="Herndl G.J."/>
        </authorList>
    </citation>
    <scope>NUCLEOTIDE SEQUENCE [LARGE SCALE GENOMIC DNA]</scope>
    <source>
        <strain evidence="2">D3C</strain>
    </source>
</reference>
<protein>
    <submittedName>
        <fullName evidence="1">Uncharacterized protein</fullName>
    </submittedName>
</protein>
<proteinExistence type="predicted"/>